<keyword evidence="5 6" id="KW-0378">Hydrolase</keyword>
<evidence type="ECO:0000256" key="1">
    <source>
        <dbReference type="ARBA" id="ARBA00001946"/>
    </source>
</evidence>
<dbReference type="GO" id="GO:0017111">
    <property type="term" value="F:ribonucleoside triphosphate phosphatase activity"/>
    <property type="evidence" value="ECO:0007669"/>
    <property type="project" value="InterPro"/>
</dbReference>
<dbReference type="eggNOG" id="COG1051">
    <property type="taxonomic scope" value="Bacteria"/>
</dbReference>
<dbReference type="InterPro" id="IPR020084">
    <property type="entry name" value="NUDIX_hydrolase_CS"/>
</dbReference>
<dbReference type="InterPro" id="IPR015797">
    <property type="entry name" value="NUDIX_hydrolase-like_dom_sf"/>
</dbReference>
<reference evidence="8 9" key="1">
    <citation type="journal article" date="2015" name="BMC Genomics">
        <title>Genome mining reveals unlocked bioactive potential of marine Gram-negative bacteria.</title>
        <authorList>
            <person name="Machado H."/>
            <person name="Sonnenschein E.C."/>
            <person name="Melchiorsen J."/>
            <person name="Gram L."/>
        </authorList>
    </citation>
    <scope>NUCLEOTIDE SEQUENCE [LARGE SCALE GENOMIC DNA]</scope>
    <source>
        <strain evidence="8 9">S3137</strain>
    </source>
</reference>
<dbReference type="EC" id="3.6.1.-" evidence="6"/>
<dbReference type="PANTHER" id="PTHR43736">
    <property type="entry name" value="ADP-RIBOSE PYROPHOSPHATASE"/>
    <property type="match status" value="1"/>
</dbReference>
<proteinExistence type="inferred from homology"/>
<evidence type="ECO:0000313" key="8">
    <source>
        <dbReference type="EMBL" id="KJY99887.1"/>
    </source>
</evidence>
<comment type="similarity">
    <text evidence="2 6">Belongs to the Nudix hydrolase family. NudJ subfamily.</text>
</comment>
<organism evidence="8 9">
    <name type="scientific">Pseudoalteromonas ruthenica</name>
    <dbReference type="NCBI Taxonomy" id="151081"/>
    <lineage>
        <taxon>Bacteria</taxon>
        <taxon>Pseudomonadati</taxon>
        <taxon>Pseudomonadota</taxon>
        <taxon>Gammaproteobacteria</taxon>
        <taxon>Alteromonadales</taxon>
        <taxon>Pseudoalteromonadaceae</taxon>
        <taxon>Pseudoalteromonas</taxon>
    </lineage>
</organism>
<dbReference type="EMBL" id="JXXZ01000007">
    <property type="protein sequence ID" value="KJY99887.1"/>
    <property type="molecule type" value="Genomic_DNA"/>
</dbReference>
<comment type="cofactor">
    <cofactor evidence="1 6">
        <name>Mg(2+)</name>
        <dbReference type="ChEBI" id="CHEBI:18420"/>
    </cofactor>
</comment>
<dbReference type="SUPFAM" id="SSF55811">
    <property type="entry name" value="Nudix"/>
    <property type="match status" value="1"/>
</dbReference>
<protein>
    <recommendedName>
        <fullName evidence="4 6">Phosphatase NudJ</fullName>
        <ecNumber evidence="6">3.6.1.-</ecNumber>
    </recommendedName>
</protein>
<comment type="subunit">
    <text evidence="3 6">Monomer.</text>
</comment>
<dbReference type="Gene3D" id="3.90.79.10">
    <property type="entry name" value="Nucleoside Triphosphate Pyrophosphohydrolase"/>
    <property type="match status" value="1"/>
</dbReference>
<accession>A0A0F4PWT6</accession>
<dbReference type="OrthoDB" id="8594221at2"/>
<dbReference type="GO" id="GO:0017110">
    <property type="term" value="F:nucleoside diphosphate phosphatase activity"/>
    <property type="evidence" value="ECO:0007669"/>
    <property type="project" value="InterPro"/>
</dbReference>
<evidence type="ECO:0000313" key="9">
    <source>
        <dbReference type="Proteomes" id="UP000033664"/>
    </source>
</evidence>
<dbReference type="PANTHER" id="PTHR43736:SF1">
    <property type="entry name" value="DIHYDRONEOPTERIN TRIPHOSPHATE DIPHOSPHATASE"/>
    <property type="match status" value="1"/>
</dbReference>
<evidence type="ECO:0000256" key="6">
    <source>
        <dbReference type="RuleBase" id="RU364043"/>
    </source>
</evidence>
<evidence type="ECO:0000256" key="2">
    <source>
        <dbReference type="ARBA" id="ARBA00007608"/>
    </source>
</evidence>
<dbReference type="PATRIC" id="fig|151081.8.peg.1046"/>
<dbReference type="GeneID" id="58228768"/>
<dbReference type="InterPro" id="IPR000086">
    <property type="entry name" value="NUDIX_hydrolase_dom"/>
</dbReference>
<dbReference type="PROSITE" id="PS51462">
    <property type="entry name" value="NUDIX"/>
    <property type="match status" value="1"/>
</dbReference>
<evidence type="ECO:0000256" key="3">
    <source>
        <dbReference type="ARBA" id="ARBA00011245"/>
    </source>
</evidence>
<dbReference type="InterPro" id="IPR033713">
    <property type="entry name" value="NudJ"/>
</dbReference>
<keyword evidence="6" id="KW-0460">Magnesium</keyword>
<keyword evidence="9" id="KW-1185">Reference proteome</keyword>
<dbReference type="RefSeq" id="WP_045978761.1">
    <property type="nucleotide sequence ID" value="NZ_JXXY01000004.1"/>
</dbReference>
<evidence type="ECO:0000256" key="4">
    <source>
        <dbReference type="ARBA" id="ARBA00015552"/>
    </source>
</evidence>
<dbReference type="CDD" id="cd03675">
    <property type="entry name" value="NUDIX_Hydrolase"/>
    <property type="match status" value="1"/>
</dbReference>
<name>A0A0F4PWT6_9GAMM</name>
<dbReference type="GO" id="GO:0004787">
    <property type="term" value="F:thiamine diphosphate phosphatase activity"/>
    <property type="evidence" value="ECO:0007669"/>
    <property type="project" value="InterPro"/>
</dbReference>
<dbReference type="PROSITE" id="PS00893">
    <property type="entry name" value="NUDIX_BOX"/>
    <property type="match status" value="1"/>
</dbReference>
<evidence type="ECO:0000259" key="7">
    <source>
        <dbReference type="PROSITE" id="PS51462"/>
    </source>
</evidence>
<sequence>MHKPNVTVAMVVKCAERYLLVEERDKSTGQRVLNQPAGHLEANESLIAAAQRELLEETGLNLAPQGLVGIYSLQARNGTHYLRFCFFAELDEASETAPQDSDIIACHWLNIAQIKEQPLRSSIVLTCIDDAQNRPILPLEYLRHRQD</sequence>
<dbReference type="AlphaFoldDB" id="A0A0F4PWT6"/>
<feature type="domain" description="Nudix hydrolase" evidence="7">
    <location>
        <begin position="1"/>
        <end position="132"/>
    </location>
</feature>
<dbReference type="Pfam" id="PF00293">
    <property type="entry name" value="NUDIX"/>
    <property type="match status" value="1"/>
</dbReference>
<gene>
    <name evidence="6" type="primary">nudJ</name>
    <name evidence="8" type="ORF">TW72_09725</name>
</gene>
<comment type="caution">
    <text evidence="8">The sequence shown here is derived from an EMBL/GenBank/DDBJ whole genome shotgun (WGS) entry which is preliminary data.</text>
</comment>
<evidence type="ECO:0000256" key="5">
    <source>
        <dbReference type="ARBA" id="ARBA00022801"/>
    </source>
</evidence>
<dbReference type="Proteomes" id="UP000033664">
    <property type="component" value="Unassembled WGS sequence"/>
</dbReference>